<keyword evidence="1" id="KW-0732">Signal</keyword>
<sequence>MTSLTALFTVAFWLVLLGSKIVRATDADTCRSACTDWAVVMLYCRWEYADRFTTNQDDYIYNNRFVACLCKGQTGDTTALGNSTISASASTCSTCLMTPSLVVQNINVGVLASWGIPLPPETFVQLLIPPGRIFLTYVLSKLRMGQPKRQ</sequence>
<gene>
    <name evidence="2" type="ORF">I313_05020</name>
</gene>
<protein>
    <submittedName>
        <fullName evidence="2">Unplaced genomic scaffold supercont1.13, whole genome shotgun sequence</fullName>
    </submittedName>
</protein>
<feature type="chain" id="PRO_5002222998" evidence="1">
    <location>
        <begin position="25"/>
        <end position="150"/>
    </location>
</feature>
<organism evidence="2 3">
    <name type="scientific">Cryptococcus deuterogattii Ram5</name>
    <dbReference type="NCBI Taxonomy" id="1296110"/>
    <lineage>
        <taxon>Eukaryota</taxon>
        <taxon>Fungi</taxon>
        <taxon>Dikarya</taxon>
        <taxon>Basidiomycota</taxon>
        <taxon>Agaricomycotina</taxon>
        <taxon>Tremellomycetes</taxon>
        <taxon>Tremellales</taxon>
        <taxon>Cryptococcaceae</taxon>
        <taxon>Cryptococcus</taxon>
        <taxon>Cryptococcus gattii species complex</taxon>
    </lineage>
</organism>
<feature type="signal peptide" evidence="1">
    <location>
        <begin position="1"/>
        <end position="24"/>
    </location>
</feature>
<dbReference type="OrthoDB" id="2574136at2759"/>
<proteinExistence type="predicted"/>
<evidence type="ECO:0000313" key="3">
    <source>
        <dbReference type="Proteomes" id="UP000053392"/>
    </source>
</evidence>
<dbReference type="HOGENOM" id="CLU_146154_0_0_1"/>
<dbReference type="EMBL" id="KN847908">
    <property type="protein sequence ID" value="KIR38880.1"/>
    <property type="molecule type" value="Genomic_DNA"/>
</dbReference>
<evidence type="ECO:0000256" key="1">
    <source>
        <dbReference type="SAM" id="SignalP"/>
    </source>
</evidence>
<reference evidence="2 3" key="1">
    <citation type="submission" date="2015-01" db="EMBL/GenBank/DDBJ databases">
        <title>The Genome Sequence of Cryptococcus gattii Ram5.</title>
        <authorList>
            <consortium name="The Broad Institute Genomics Platform"/>
            <person name="Cuomo C."/>
            <person name="Litvintseva A."/>
            <person name="Chen Y."/>
            <person name="Heitman J."/>
            <person name="Sun S."/>
            <person name="Springer D."/>
            <person name="Dromer F."/>
            <person name="Young S."/>
            <person name="Zeng Q."/>
            <person name="Gargeya S."/>
            <person name="Abouelleil A."/>
            <person name="Alvarado L."/>
            <person name="Chapman S.B."/>
            <person name="Gainer-Dewar J."/>
            <person name="Goldberg J."/>
            <person name="Griggs A."/>
            <person name="Gujja S."/>
            <person name="Hansen M."/>
            <person name="Howarth C."/>
            <person name="Imamovic A."/>
            <person name="Larimer J."/>
            <person name="Murphy C."/>
            <person name="Naylor J."/>
            <person name="Pearson M."/>
            <person name="Priest M."/>
            <person name="Roberts A."/>
            <person name="Saif S."/>
            <person name="Shea T."/>
            <person name="Sykes S."/>
            <person name="Wortman J."/>
            <person name="Nusbaum C."/>
            <person name="Birren B."/>
        </authorList>
    </citation>
    <scope>NUCLEOTIDE SEQUENCE [LARGE SCALE GENOMIC DNA]</scope>
    <source>
        <strain evidence="2 3">Ram5</strain>
    </source>
</reference>
<evidence type="ECO:0000313" key="2">
    <source>
        <dbReference type="EMBL" id="KIR38880.1"/>
    </source>
</evidence>
<accession>A0A0D0V1P5</accession>
<dbReference type="Proteomes" id="UP000053392">
    <property type="component" value="Unassembled WGS sequence"/>
</dbReference>
<name>A0A0D0V1P5_9TREE</name>
<dbReference type="AlphaFoldDB" id="A0A0D0V1P5"/>
<keyword evidence="3" id="KW-1185">Reference proteome</keyword>